<reference evidence="6" key="1">
    <citation type="journal article" date="2019" name="Int. J. Syst. Evol. Microbiol.">
        <title>The Global Catalogue of Microorganisms (GCM) 10K type strain sequencing project: providing services to taxonomists for standard genome sequencing and annotation.</title>
        <authorList>
            <consortium name="The Broad Institute Genomics Platform"/>
            <consortium name="The Broad Institute Genome Sequencing Center for Infectious Disease"/>
            <person name="Wu L."/>
            <person name="Ma J."/>
        </authorList>
    </citation>
    <scope>NUCLEOTIDE SEQUENCE [LARGE SCALE GENOMIC DNA]</scope>
    <source>
        <strain evidence="6">SYNS20</strain>
    </source>
</reference>
<feature type="chain" id="PRO_5044977489" description="Carboxylic ester hydrolase" evidence="3">
    <location>
        <begin position="39"/>
        <end position="552"/>
    </location>
</feature>
<dbReference type="Pfam" id="PF00135">
    <property type="entry name" value="COesterase"/>
    <property type="match status" value="1"/>
</dbReference>
<evidence type="ECO:0000259" key="4">
    <source>
        <dbReference type="Pfam" id="PF00135"/>
    </source>
</evidence>
<comment type="caution">
    <text evidence="5">The sequence shown here is derived from an EMBL/GenBank/DDBJ whole genome shotgun (WGS) entry which is preliminary data.</text>
</comment>
<dbReference type="InterPro" id="IPR019826">
    <property type="entry name" value="Carboxylesterase_B_AS"/>
</dbReference>
<evidence type="ECO:0000256" key="1">
    <source>
        <dbReference type="ARBA" id="ARBA00005964"/>
    </source>
</evidence>
<keyword evidence="3" id="KW-0732">Signal</keyword>
<protein>
    <recommendedName>
        <fullName evidence="3">Carboxylic ester hydrolase</fullName>
        <ecNumber evidence="3">3.1.1.-</ecNumber>
    </recommendedName>
</protein>
<dbReference type="SUPFAM" id="SSF53474">
    <property type="entry name" value="alpha/beta-Hydrolases"/>
    <property type="match status" value="1"/>
</dbReference>
<dbReference type="PROSITE" id="PS00122">
    <property type="entry name" value="CARBOXYLESTERASE_B_1"/>
    <property type="match status" value="1"/>
</dbReference>
<evidence type="ECO:0000313" key="5">
    <source>
        <dbReference type="EMBL" id="MFC7304005.1"/>
    </source>
</evidence>
<dbReference type="EC" id="3.1.1.-" evidence="3"/>
<dbReference type="Gene3D" id="3.40.50.1820">
    <property type="entry name" value="alpha/beta hydrolase"/>
    <property type="match status" value="1"/>
</dbReference>
<proteinExistence type="inferred from homology"/>
<comment type="similarity">
    <text evidence="1 3">Belongs to the type-B carboxylesterase/lipase family.</text>
</comment>
<feature type="domain" description="Carboxylesterase type B" evidence="4">
    <location>
        <begin position="56"/>
        <end position="545"/>
    </location>
</feature>
<feature type="signal peptide" evidence="3">
    <location>
        <begin position="1"/>
        <end position="38"/>
    </location>
</feature>
<sequence length="552" mass="58769">MILPARLLPPRLLLPSLRRRARRLGPTLALAAASLALAAPSLPPQPAHAAPQERPTLVRTADGWVRGERTDEGRQFLGIPYAQPPTGQLRWRPPRPAAAWDGVREATAYGNDCAQNTYWAPGHEKQRTTEGCLDVNVFTPAAAHRTSRLPVMVWIHGGANIGGAARDILPDTFARRTGTVVVTLNYRLGASGFLTLPGTTGNFALLDQQQALRWVQNNIGRFGGDRHRVTLAGESAGGGAVCSQLAAPGSHGLYRAAIIQSGAFGDCAGRPRDRAEAAGLAFAKKLGCTQPSTAAACLRSRPIKEVLDAQEGTGASDWTYTTGTQALPEPPADAFAAGRAARVPVMNGANSHEGLVFAYDSFDRWGRPLTKDAYPGALTSAFGEHTGAKALKRYPSGTYERPGYAYAAAFGDQLFACPALRVDAALARRGQVYAYEFADRSSPLFASLPQNADFDFGATHAAELNYLFKPYGRAAAFDAGQKALSAQMTAYWGSFLHGSPPGAPGQRDMPEQSREPGHVLQLRTTSAGGTTTTPHLAQAHHCDLWDDASATP</sequence>
<keyword evidence="6" id="KW-1185">Reference proteome</keyword>
<dbReference type="EMBL" id="JBHTCF010000002">
    <property type="protein sequence ID" value="MFC7304005.1"/>
    <property type="molecule type" value="Genomic_DNA"/>
</dbReference>
<dbReference type="InterPro" id="IPR002018">
    <property type="entry name" value="CarbesteraseB"/>
</dbReference>
<gene>
    <name evidence="5" type="ORF">ACFQVC_07230</name>
</gene>
<dbReference type="Proteomes" id="UP001596523">
    <property type="component" value="Unassembled WGS sequence"/>
</dbReference>
<organism evidence="5 6">
    <name type="scientific">Streptomyces monticola</name>
    <dbReference type="NCBI Taxonomy" id="2666263"/>
    <lineage>
        <taxon>Bacteria</taxon>
        <taxon>Bacillati</taxon>
        <taxon>Actinomycetota</taxon>
        <taxon>Actinomycetes</taxon>
        <taxon>Kitasatosporales</taxon>
        <taxon>Streptomycetaceae</taxon>
        <taxon>Streptomyces</taxon>
    </lineage>
</organism>
<dbReference type="InterPro" id="IPR029058">
    <property type="entry name" value="AB_hydrolase_fold"/>
</dbReference>
<evidence type="ECO:0000313" key="6">
    <source>
        <dbReference type="Proteomes" id="UP001596523"/>
    </source>
</evidence>
<name>A0ABW2JDB5_9ACTN</name>
<evidence type="ECO:0000256" key="2">
    <source>
        <dbReference type="ARBA" id="ARBA00022801"/>
    </source>
</evidence>
<dbReference type="InterPro" id="IPR050309">
    <property type="entry name" value="Type-B_Carboxylest/Lipase"/>
</dbReference>
<evidence type="ECO:0000256" key="3">
    <source>
        <dbReference type="RuleBase" id="RU361235"/>
    </source>
</evidence>
<dbReference type="RefSeq" id="WP_381827765.1">
    <property type="nucleotide sequence ID" value="NZ_JBHTCF010000002.1"/>
</dbReference>
<dbReference type="PANTHER" id="PTHR11559">
    <property type="entry name" value="CARBOXYLESTERASE"/>
    <property type="match status" value="1"/>
</dbReference>
<accession>A0ABW2JDB5</accession>
<keyword evidence="2 3" id="KW-0378">Hydrolase</keyword>